<dbReference type="GO" id="GO:0003723">
    <property type="term" value="F:RNA binding"/>
    <property type="evidence" value="ECO:0007669"/>
    <property type="project" value="UniProtKB-UniRule"/>
</dbReference>
<dbReference type="InterPro" id="IPR029071">
    <property type="entry name" value="Ubiquitin-like_domsf"/>
</dbReference>
<evidence type="ECO:0000259" key="14">
    <source>
        <dbReference type="PROSITE" id="PS50142"/>
    </source>
</evidence>
<keyword evidence="3" id="KW-0540">Nuclease</keyword>
<dbReference type="SMART" id="SM00166">
    <property type="entry name" value="UBX"/>
    <property type="match status" value="1"/>
</dbReference>
<evidence type="ECO:0000256" key="6">
    <source>
        <dbReference type="ARBA" id="ARBA00022801"/>
    </source>
</evidence>
<comment type="caution">
    <text evidence="15">The sequence shown here is derived from an EMBL/GenBank/DDBJ whole genome shotgun (WGS) entry which is preliminary data.</text>
</comment>
<dbReference type="Pfam" id="PF00636">
    <property type="entry name" value="Ribonuclease_3"/>
    <property type="match status" value="1"/>
</dbReference>
<dbReference type="InterPro" id="IPR000999">
    <property type="entry name" value="RNase_III_dom"/>
</dbReference>
<evidence type="ECO:0000256" key="8">
    <source>
        <dbReference type="ARBA" id="ARBA00022884"/>
    </source>
</evidence>
<dbReference type="GO" id="GO:0005737">
    <property type="term" value="C:cytoplasm"/>
    <property type="evidence" value="ECO:0007669"/>
    <property type="project" value="TreeGrafter"/>
</dbReference>
<evidence type="ECO:0000256" key="4">
    <source>
        <dbReference type="ARBA" id="ARBA00022723"/>
    </source>
</evidence>
<dbReference type="Gene3D" id="1.10.1520.10">
    <property type="entry name" value="Ribonuclease III domain"/>
    <property type="match status" value="1"/>
</dbReference>
<feature type="region of interest" description="Disordered" evidence="11">
    <location>
        <begin position="290"/>
        <end position="328"/>
    </location>
</feature>
<keyword evidence="6" id="KW-0378">Hydrolase</keyword>
<comment type="cofactor">
    <cofactor evidence="2">
        <name>Mg(2+)</name>
        <dbReference type="ChEBI" id="CHEBI:18420"/>
    </cofactor>
</comment>
<evidence type="ECO:0000256" key="10">
    <source>
        <dbReference type="SAM" id="Coils"/>
    </source>
</evidence>
<dbReference type="OrthoDB" id="1920064at2759"/>
<evidence type="ECO:0000313" key="15">
    <source>
        <dbReference type="EMBL" id="KAJ4976437.1"/>
    </source>
</evidence>
<reference evidence="15" key="1">
    <citation type="journal article" date="2023" name="Plant J.">
        <title>The genome of the king protea, Protea cynaroides.</title>
        <authorList>
            <person name="Chang J."/>
            <person name="Duong T.A."/>
            <person name="Schoeman C."/>
            <person name="Ma X."/>
            <person name="Roodt D."/>
            <person name="Barker N."/>
            <person name="Li Z."/>
            <person name="Van de Peer Y."/>
            <person name="Mizrachi E."/>
        </authorList>
    </citation>
    <scope>NUCLEOTIDE SEQUENCE</scope>
    <source>
        <tissue evidence="15">Young leaves</tissue>
    </source>
</reference>
<dbReference type="AlphaFoldDB" id="A0A9Q0QYH1"/>
<dbReference type="Gene3D" id="3.10.20.90">
    <property type="entry name" value="Phosphatidylinositol 3-kinase Catalytic Subunit, Chain A, domain 1"/>
    <property type="match status" value="1"/>
</dbReference>
<dbReference type="Pfam" id="PF14555">
    <property type="entry name" value="UBA_4"/>
    <property type="match status" value="1"/>
</dbReference>
<evidence type="ECO:0000256" key="2">
    <source>
        <dbReference type="ARBA" id="ARBA00001946"/>
    </source>
</evidence>
<evidence type="ECO:0000313" key="16">
    <source>
        <dbReference type="Proteomes" id="UP001141806"/>
    </source>
</evidence>
<evidence type="ECO:0000256" key="9">
    <source>
        <dbReference type="PROSITE-ProRule" id="PRU00266"/>
    </source>
</evidence>
<feature type="coiled-coil region" evidence="10">
    <location>
        <begin position="456"/>
        <end position="506"/>
    </location>
</feature>
<keyword evidence="5" id="KW-0255">Endonuclease</keyword>
<evidence type="ECO:0000259" key="13">
    <source>
        <dbReference type="PROSITE" id="PS50137"/>
    </source>
</evidence>
<feature type="region of interest" description="Disordered" evidence="11">
    <location>
        <begin position="126"/>
        <end position="145"/>
    </location>
</feature>
<feature type="domain" description="UBX" evidence="12">
    <location>
        <begin position="526"/>
        <end position="602"/>
    </location>
</feature>
<dbReference type="SMART" id="SM00535">
    <property type="entry name" value="RIBOc"/>
    <property type="match status" value="1"/>
</dbReference>
<dbReference type="Pfam" id="PF00035">
    <property type="entry name" value="dsrm"/>
    <property type="match status" value="1"/>
</dbReference>
<evidence type="ECO:0000259" key="12">
    <source>
        <dbReference type="PROSITE" id="PS50033"/>
    </source>
</evidence>
<keyword evidence="4" id="KW-0479">Metal-binding</keyword>
<dbReference type="SMART" id="SM00358">
    <property type="entry name" value="DSRM"/>
    <property type="match status" value="1"/>
</dbReference>
<sequence length="870" mass="96170">MARANREAIETFTSITGASEAVAVQRLEEQDGDINEAVNAHFSEGDRNITQQAPVDDFMDIDDPIGLETRGPLQFLSAARNLNPFSIIGPTFPRSSFEGRAAPEFSSHAPYVSHPRVVREIPIEVKDGNDQPGHSGSSPTVEDVTGTAYAHGPEIRGHVIIDDAEDEGILIDRPAHTAGQNERETSFSGVSHYQAHVPSAPTVDSDDGNDIEEEMVRAAIEASKREAEEGYPNRQFGSTNDSFGPRIQRRQSQLEDTELAQAVSLSLKTAEKEKAHNEPGVLIGAAQQHDFSPSDVGESGKLPLANGRQGFGSLGKGTPSQLNLEAGSSSVQNEAVDVKEQPLVKHSSRHVSSGSVESARNVGEMIDSPPSSPRQHDIGTDQQRTGGIFHSDEWGGISSEEHDEAVMLEAALFGRIPEGAAYCFDAGSYPRRMPRPPSPTLAAQRLLREQQDDEYLASLQADRERELKAMEEAEARRLEQKAALAASLEEERRKEEEARMKLLEHEEFERQLASKEASLPREPASDDENAVTLLVRMPDGSRRGRRFLKSDKLQSLFDFIDVGRNVKPGTYKLVRPYPRRAFSDGESELSLRELASDHLLLLEEKELKELKIEADEPNLEELKIEVDEPNLEEVEEILDYKFSNKKLLLEAFVHPSFYSEKSSISYDRLEYIGDSVLNLLLARELFFLYPDKASGPLSKLRAANVDTEKLARVALQHNLHRYIRHKTPLLQQQIQDFSQAILDYPVHSNGLIDPPKVLADIVESIIAAVFIDSQSSLETVWQVFKGLLEPIISPETLGTHPVSELVEFCQKNSKGLKLRFADESSSENATINVFLGENLVGSAATSGIKKEIAQNRAAKAALDYLKSTSL</sequence>
<gene>
    <name evidence="15" type="ORF">NE237_001543</name>
</gene>
<dbReference type="FunFam" id="1.10.1520.10:FF:000004">
    <property type="entry name" value="Endoribonuclease dicer-like 1"/>
    <property type="match status" value="1"/>
</dbReference>
<feature type="compositionally biased region" description="Polar residues" evidence="11">
    <location>
        <begin position="318"/>
        <end position="328"/>
    </location>
</feature>
<dbReference type="PROSITE" id="PS50142">
    <property type="entry name" value="RNASE_3_2"/>
    <property type="match status" value="1"/>
</dbReference>
<feature type="domain" description="DRBM" evidence="13">
    <location>
        <begin position="800"/>
        <end position="867"/>
    </location>
</feature>
<evidence type="ECO:0000256" key="3">
    <source>
        <dbReference type="ARBA" id="ARBA00022722"/>
    </source>
</evidence>
<dbReference type="SUPFAM" id="SSF54768">
    <property type="entry name" value="dsRNA-binding domain-like"/>
    <property type="match status" value="1"/>
</dbReference>
<evidence type="ECO:0000256" key="1">
    <source>
        <dbReference type="ARBA" id="ARBA00001936"/>
    </source>
</evidence>
<name>A0A9Q0QYH1_9MAGN</name>
<comment type="cofactor">
    <cofactor evidence="1">
        <name>Mn(2+)</name>
        <dbReference type="ChEBI" id="CHEBI:29035"/>
    </cofactor>
</comment>
<dbReference type="Gene3D" id="1.10.8.10">
    <property type="entry name" value="DNA helicase RuvA subunit, C-terminal domain"/>
    <property type="match status" value="1"/>
</dbReference>
<evidence type="ECO:0000256" key="11">
    <source>
        <dbReference type="SAM" id="MobiDB-lite"/>
    </source>
</evidence>
<dbReference type="SUPFAM" id="SSF69065">
    <property type="entry name" value="RNase III domain-like"/>
    <property type="match status" value="1"/>
</dbReference>
<dbReference type="GO" id="GO:0030422">
    <property type="term" value="P:siRNA processing"/>
    <property type="evidence" value="ECO:0007669"/>
    <property type="project" value="TreeGrafter"/>
</dbReference>
<dbReference type="PANTHER" id="PTHR14950">
    <property type="entry name" value="DICER-RELATED"/>
    <property type="match status" value="1"/>
</dbReference>
<keyword evidence="16" id="KW-1185">Reference proteome</keyword>
<keyword evidence="8 9" id="KW-0694">RNA-binding</keyword>
<dbReference type="PANTHER" id="PTHR14950:SF54">
    <property type="entry name" value="RNASE II-LIKE 1"/>
    <property type="match status" value="1"/>
</dbReference>
<dbReference type="CDD" id="cd01767">
    <property type="entry name" value="UBX"/>
    <property type="match status" value="1"/>
</dbReference>
<dbReference type="InterPro" id="IPR014720">
    <property type="entry name" value="dsRBD_dom"/>
</dbReference>
<dbReference type="GO" id="GO:0004525">
    <property type="term" value="F:ribonuclease III activity"/>
    <property type="evidence" value="ECO:0007669"/>
    <property type="project" value="InterPro"/>
</dbReference>
<dbReference type="CDD" id="cd00593">
    <property type="entry name" value="RIBOc"/>
    <property type="match status" value="1"/>
</dbReference>
<dbReference type="Proteomes" id="UP001141806">
    <property type="component" value="Unassembled WGS sequence"/>
</dbReference>
<dbReference type="SMART" id="SM00726">
    <property type="entry name" value="UIM"/>
    <property type="match status" value="2"/>
</dbReference>
<organism evidence="15 16">
    <name type="scientific">Protea cynaroides</name>
    <dbReference type="NCBI Taxonomy" id="273540"/>
    <lineage>
        <taxon>Eukaryota</taxon>
        <taxon>Viridiplantae</taxon>
        <taxon>Streptophyta</taxon>
        <taxon>Embryophyta</taxon>
        <taxon>Tracheophyta</taxon>
        <taxon>Spermatophyta</taxon>
        <taxon>Magnoliopsida</taxon>
        <taxon>Proteales</taxon>
        <taxon>Proteaceae</taxon>
        <taxon>Protea</taxon>
    </lineage>
</organism>
<dbReference type="SUPFAM" id="SSF46934">
    <property type="entry name" value="UBA-like"/>
    <property type="match status" value="1"/>
</dbReference>
<proteinExistence type="predicted"/>
<dbReference type="Pfam" id="PF00789">
    <property type="entry name" value="UBX"/>
    <property type="match status" value="1"/>
</dbReference>
<dbReference type="EMBL" id="JAMYWD010000003">
    <property type="protein sequence ID" value="KAJ4976437.1"/>
    <property type="molecule type" value="Genomic_DNA"/>
</dbReference>
<feature type="domain" description="RNase III" evidence="14">
    <location>
        <begin position="631"/>
        <end position="774"/>
    </location>
</feature>
<dbReference type="InterPro" id="IPR036389">
    <property type="entry name" value="RNase_III_sf"/>
</dbReference>
<dbReference type="CDD" id="cd14351">
    <property type="entry name" value="UBA_Ubx1_like"/>
    <property type="match status" value="1"/>
</dbReference>
<evidence type="ECO:0000256" key="7">
    <source>
        <dbReference type="ARBA" id="ARBA00022842"/>
    </source>
</evidence>
<dbReference type="Gene3D" id="3.30.160.20">
    <property type="match status" value="1"/>
</dbReference>
<accession>A0A9Q0QYH1</accession>
<dbReference type="GO" id="GO:0005634">
    <property type="term" value="C:nucleus"/>
    <property type="evidence" value="ECO:0007669"/>
    <property type="project" value="TreeGrafter"/>
</dbReference>
<keyword evidence="10" id="KW-0175">Coiled coil</keyword>
<dbReference type="GO" id="GO:0046872">
    <property type="term" value="F:metal ion binding"/>
    <property type="evidence" value="ECO:0007669"/>
    <property type="project" value="UniProtKB-KW"/>
</dbReference>
<feature type="region of interest" description="Disordered" evidence="11">
    <location>
        <begin position="342"/>
        <end position="384"/>
    </location>
</feature>
<dbReference type="PROSITE" id="PS50137">
    <property type="entry name" value="DS_RBD"/>
    <property type="match status" value="1"/>
</dbReference>
<evidence type="ECO:0000256" key="5">
    <source>
        <dbReference type="ARBA" id="ARBA00022759"/>
    </source>
</evidence>
<dbReference type="PROSITE" id="PS50033">
    <property type="entry name" value="UBX"/>
    <property type="match status" value="1"/>
</dbReference>
<dbReference type="InterPro" id="IPR009060">
    <property type="entry name" value="UBA-like_sf"/>
</dbReference>
<dbReference type="SUPFAM" id="SSF54236">
    <property type="entry name" value="Ubiquitin-like"/>
    <property type="match status" value="1"/>
</dbReference>
<dbReference type="InterPro" id="IPR003903">
    <property type="entry name" value="UIM_dom"/>
</dbReference>
<protein>
    <submittedName>
        <fullName evidence="15">Uncharacterized protein</fullName>
    </submittedName>
</protein>
<dbReference type="InterPro" id="IPR001012">
    <property type="entry name" value="UBX_dom"/>
</dbReference>
<keyword evidence="7" id="KW-0460">Magnesium</keyword>
<feature type="region of interest" description="Disordered" evidence="11">
    <location>
        <begin position="225"/>
        <end position="245"/>
    </location>
</feature>